<dbReference type="Proteomes" id="UP000253250">
    <property type="component" value="Unassembled WGS sequence"/>
</dbReference>
<dbReference type="RefSeq" id="WP_065971636.1">
    <property type="nucleotide sequence ID" value="NZ_CP080624.1"/>
</dbReference>
<evidence type="ECO:0000313" key="5">
    <source>
        <dbReference type="EMBL" id="RCN59344.1"/>
    </source>
</evidence>
<protein>
    <submittedName>
        <fullName evidence="5">ABC transporter ATP-binding protein</fullName>
    </submittedName>
</protein>
<reference evidence="5 6" key="1">
    <citation type="submission" date="2018-02" db="EMBL/GenBank/DDBJ databases">
        <title>Insights into the biology of acidophilic members of the Acidiferrobacteraceae family derived from comparative genomic analyses.</title>
        <authorList>
            <person name="Issotta F."/>
            <person name="Thyssen C."/>
            <person name="Mena C."/>
            <person name="Moya A."/>
            <person name="Bellenberg S."/>
            <person name="Sproer C."/>
            <person name="Covarrubias P.C."/>
            <person name="Sand W."/>
            <person name="Quatrini R."/>
            <person name="Vera M."/>
        </authorList>
    </citation>
    <scope>NUCLEOTIDE SEQUENCE [LARGE SCALE GENOMIC DNA]</scope>
    <source>
        <strain evidence="6">m-1</strain>
    </source>
</reference>
<dbReference type="EMBL" id="PSYR01000001">
    <property type="protein sequence ID" value="RCN59344.1"/>
    <property type="molecule type" value="Genomic_DNA"/>
</dbReference>
<keyword evidence="4 5" id="KW-0067">ATP-binding</keyword>
<dbReference type="AlphaFoldDB" id="A0A1C2FZ13"/>
<dbReference type="Gene3D" id="3.40.50.300">
    <property type="entry name" value="P-loop containing nucleotide triphosphate hydrolases"/>
    <property type="match status" value="1"/>
</dbReference>
<dbReference type="InterPro" id="IPR003593">
    <property type="entry name" value="AAA+_ATPase"/>
</dbReference>
<gene>
    <name evidence="5" type="ORF">C4900_06495</name>
</gene>
<keyword evidence="3" id="KW-0547">Nucleotide-binding</keyword>
<comment type="similarity">
    <text evidence="1">Belongs to the ABC transporter superfamily.</text>
</comment>
<evidence type="ECO:0000256" key="2">
    <source>
        <dbReference type="ARBA" id="ARBA00022448"/>
    </source>
</evidence>
<dbReference type="Pfam" id="PF00005">
    <property type="entry name" value="ABC_tran"/>
    <property type="match status" value="1"/>
</dbReference>
<evidence type="ECO:0000256" key="4">
    <source>
        <dbReference type="ARBA" id="ARBA00022840"/>
    </source>
</evidence>
<accession>A0A1C2FZ13</accession>
<evidence type="ECO:0000256" key="3">
    <source>
        <dbReference type="ARBA" id="ARBA00022741"/>
    </source>
</evidence>
<dbReference type="SUPFAM" id="SSF52540">
    <property type="entry name" value="P-loop containing nucleoside triphosphate hydrolases"/>
    <property type="match status" value="1"/>
</dbReference>
<dbReference type="OrthoDB" id="9802264at2"/>
<dbReference type="GO" id="GO:0016887">
    <property type="term" value="F:ATP hydrolysis activity"/>
    <property type="evidence" value="ECO:0007669"/>
    <property type="project" value="InterPro"/>
</dbReference>
<dbReference type="InterPro" id="IPR027417">
    <property type="entry name" value="P-loop_NTPase"/>
</dbReference>
<dbReference type="PROSITE" id="PS50893">
    <property type="entry name" value="ABC_TRANSPORTER_2"/>
    <property type="match status" value="1"/>
</dbReference>
<dbReference type="PANTHER" id="PTHR42788:SF13">
    <property type="entry name" value="ALIPHATIC SULFONATES IMPORT ATP-BINDING PROTEIN SSUB"/>
    <property type="match status" value="1"/>
</dbReference>
<dbReference type="InterPro" id="IPR017871">
    <property type="entry name" value="ABC_transporter-like_CS"/>
</dbReference>
<dbReference type="CDD" id="cd03293">
    <property type="entry name" value="ABC_NrtD_SsuB_transporters"/>
    <property type="match status" value="1"/>
</dbReference>
<name>A0A1C2FZ13_9GAMM</name>
<dbReference type="STRING" id="163359.A9R16_01885"/>
<keyword evidence="2" id="KW-0813">Transport</keyword>
<evidence type="ECO:0000256" key="1">
    <source>
        <dbReference type="ARBA" id="ARBA00005417"/>
    </source>
</evidence>
<evidence type="ECO:0000313" key="6">
    <source>
        <dbReference type="Proteomes" id="UP000253250"/>
    </source>
</evidence>
<organism evidence="5 6">
    <name type="scientific">Acidiferrobacter thiooxydans</name>
    <dbReference type="NCBI Taxonomy" id="163359"/>
    <lineage>
        <taxon>Bacteria</taxon>
        <taxon>Pseudomonadati</taxon>
        <taxon>Pseudomonadota</taxon>
        <taxon>Gammaproteobacteria</taxon>
        <taxon>Acidiferrobacterales</taxon>
        <taxon>Acidiferrobacteraceae</taxon>
        <taxon>Acidiferrobacter</taxon>
    </lineage>
</organism>
<dbReference type="SMART" id="SM00382">
    <property type="entry name" value="AAA"/>
    <property type="match status" value="1"/>
</dbReference>
<dbReference type="PANTHER" id="PTHR42788">
    <property type="entry name" value="TAURINE IMPORT ATP-BINDING PROTEIN-RELATED"/>
    <property type="match status" value="1"/>
</dbReference>
<keyword evidence="6" id="KW-1185">Reference proteome</keyword>
<dbReference type="InterPro" id="IPR050166">
    <property type="entry name" value="ABC_transporter_ATP-bind"/>
</dbReference>
<dbReference type="PROSITE" id="PS00211">
    <property type="entry name" value="ABC_TRANSPORTER_1"/>
    <property type="match status" value="1"/>
</dbReference>
<proteinExistence type="inferred from homology"/>
<dbReference type="GO" id="GO:0005524">
    <property type="term" value="F:ATP binding"/>
    <property type="evidence" value="ECO:0007669"/>
    <property type="project" value="UniProtKB-KW"/>
</dbReference>
<dbReference type="InterPro" id="IPR003439">
    <property type="entry name" value="ABC_transporter-like_ATP-bd"/>
</dbReference>
<sequence>MSAPRVSVEGVGRDYEGRDGVPFPVLKGLDMVASDHEFVAIVGASGCGKSTLLRLVAGLDEVTEGVIRVDGRPVTGPGPDRGMVFQQSTLFPWLTVWQNLRFPRGLAVHAEATSREVSEYLSRSEALLNMMGLARVRDSYPNQLSGGMQQRVNIARALVANPAVLLMDEPFGALDAQTRETMHDLVLHLFAAEKTTALFVTHDVEEAIYLADRVIVLAPNPGRVDSVHSIPWGRARTQDLKLDGAFVRLKGEILARIRATTAVHADRELLESMTARTRASSLAEEKGKS</sequence>
<comment type="caution">
    <text evidence="5">The sequence shown here is derived from an EMBL/GenBank/DDBJ whole genome shotgun (WGS) entry which is preliminary data.</text>
</comment>